<sequence length="150" mass="17028">MTDGEGRFSSQESPHRGTSQKAGSRYEKAHISAHLRKQVLVTRKPTYRLVAKGRFSSRESPHIGASQKAGSRYEKGHIIVGASQKAEGRFLHEKAHIEAHIRRQVLVTRKPTYRCISEGRFSSRESSHIDRSQKAGSRHEKAHIEAHLRR</sequence>
<feature type="region of interest" description="Disordered" evidence="1">
    <location>
        <begin position="1"/>
        <end position="28"/>
    </location>
</feature>
<comment type="caution">
    <text evidence="2">The sequence shown here is derived from an EMBL/GenBank/DDBJ whole genome shotgun (WGS) entry which is preliminary data.</text>
</comment>
<evidence type="ECO:0000313" key="3">
    <source>
        <dbReference type="Proteomes" id="UP001283361"/>
    </source>
</evidence>
<feature type="region of interest" description="Disordered" evidence="1">
    <location>
        <begin position="121"/>
        <end position="150"/>
    </location>
</feature>
<evidence type="ECO:0000313" key="2">
    <source>
        <dbReference type="EMBL" id="KAK3728060.1"/>
    </source>
</evidence>
<protein>
    <submittedName>
        <fullName evidence="2">Uncharacterized protein</fullName>
    </submittedName>
</protein>
<organism evidence="2 3">
    <name type="scientific">Elysia crispata</name>
    <name type="common">lettuce slug</name>
    <dbReference type="NCBI Taxonomy" id="231223"/>
    <lineage>
        <taxon>Eukaryota</taxon>
        <taxon>Metazoa</taxon>
        <taxon>Spiralia</taxon>
        <taxon>Lophotrochozoa</taxon>
        <taxon>Mollusca</taxon>
        <taxon>Gastropoda</taxon>
        <taxon>Heterobranchia</taxon>
        <taxon>Euthyneura</taxon>
        <taxon>Panpulmonata</taxon>
        <taxon>Sacoglossa</taxon>
        <taxon>Placobranchoidea</taxon>
        <taxon>Plakobranchidae</taxon>
        <taxon>Elysia</taxon>
    </lineage>
</organism>
<feature type="region of interest" description="Disordered" evidence="1">
    <location>
        <begin position="52"/>
        <end position="72"/>
    </location>
</feature>
<dbReference type="EMBL" id="JAWDGP010007208">
    <property type="protein sequence ID" value="KAK3728060.1"/>
    <property type="molecule type" value="Genomic_DNA"/>
</dbReference>
<accession>A0AAE0XZZ0</accession>
<gene>
    <name evidence="2" type="ORF">RRG08_022112</name>
</gene>
<reference evidence="2" key="1">
    <citation type="journal article" date="2023" name="G3 (Bethesda)">
        <title>A reference genome for the long-term kleptoplast-retaining sea slug Elysia crispata morphotype clarki.</title>
        <authorList>
            <person name="Eastman K.E."/>
            <person name="Pendleton A.L."/>
            <person name="Shaikh M.A."/>
            <person name="Suttiyut T."/>
            <person name="Ogas R."/>
            <person name="Tomko P."/>
            <person name="Gavelis G."/>
            <person name="Widhalm J.R."/>
            <person name="Wisecaver J.H."/>
        </authorList>
    </citation>
    <scope>NUCLEOTIDE SEQUENCE</scope>
    <source>
        <strain evidence="2">ECLA1</strain>
    </source>
</reference>
<proteinExistence type="predicted"/>
<evidence type="ECO:0000256" key="1">
    <source>
        <dbReference type="SAM" id="MobiDB-lite"/>
    </source>
</evidence>
<dbReference type="Proteomes" id="UP001283361">
    <property type="component" value="Unassembled WGS sequence"/>
</dbReference>
<name>A0AAE0XZZ0_9GAST</name>
<feature type="compositionally biased region" description="Polar residues" evidence="1">
    <location>
        <begin position="8"/>
        <end position="22"/>
    </location>
</feature>
<dbReference type="AlphaFoldDB" id="A0AAE0XZZ0"/>
<keyword evidence="3" id="KW-1185">Reference proteome</keyword>